<organism evidence="1 2">
    <name type="scientific">Conoideocrella luteorostrata</name>
    <dbReference type="NCBI Taxonomy" id="1105319"/>
    <lineage>
        <taxon>Eukaryota</taxon>
        <taxon>Fungi</taxon>
        <taxon>Dikarya</taxon>
        <taxon>Ascomycota</taxon>
        <taxon>Pezizomycotina</taxon>
        <taxon>Sordariomycetes</taxon>
        <taxon>Hypocreomycetidae</taxon>
        <taxon>Hypocreales</taxon>
        <taxon>Clavicipitaceae</taxon>
        <taxon>Conoideocrella</taxon>
    </lineage>
</organism>
<gene>
    <name evidence="1" type="ORF">QQS21_008847</name>
</gene>
<dbReference type="Proteomes" id="UP001251528">
    <property type="component" value="Unassembled WGS sequence"/>
</dbReference>
<protein>
    <submittedName>
        <fullName evidence="1">Uncharacterized protein</fullName>
    </submittedName>
</protein>
<dbReference type="AlphaFoldDB" id="A0AAJ0FVM1"/>
<reference evidence="1" key="1">
    <citation type="submission" date="2023-06" db="EMBL/GenBank/DDBJ databases">
        <title>Conoideocrella luteorostrata (Hypocreales: Clavicipitaceae), a potential biocontrol fungus for elongate hemlock scale in United States Christmas tree production areas.</title>
        <authorList>
            <person name="Barrett H."/>
            <person name="Lovett B."/>
            <person name="Macias A.M."/>
            <person name="Stajich J.E."/>
            <person name="Kasson M.T."/>
        </authorList>
    </citation>
    <scope>NUCLEOTIDE SEQUENCE</scope>
    <source>
        <strain evidence="1">ARSEF 14590</strain>
    </source>
</reference>
<accession>A0AAJ0FVM1</accession>
<dbReference type="Pfam" id="PF20174">
    <property type="entry name" value="DUF6540"/>
    <property type="match status" value="1"/>
</dbReference>
<evidence type="ECO:0000313" key="2">
    <source>
        <dbReference type="Proteomes" id="UP001251528"/>
    </source>
</evidence>
<evidence type="ECO:0000313" key="1">
    <source>
        <dbReference type="EMBL" id="KAK2593474.1"/>
    </source>
</evidence>
<proteinExistence type="predicted"/>
<dbReference type="InterPro" id="IPR046670">
    <property type="entry name" value="DUF6540"/>
</dbReference>
<keyword evidence="2" id="KW-1185">Reference proteome</keyword>
<dbReference type="EMBL" id="JASWJB010000210">
    <property type="protein sequence ID" value="KAK2593474.1"/>
    <property type="molecule type" value="Genomic_DNA"/>
</dbReference>
<name>A0AAJ0FVM1_9HYPO</name>
<comment type="caution">
    <text evidence="1">The sequence shown here is derived from an EMBL/GenBank/DDBJ whole genome shotgun (WGS) entry which is preliminary data.</text>
</comment>
<sequence>MSTCAVFAVRFGEEESISHHGIFVQTDEDGCGTLFDARGAVAADGALIFKRSAERLSRFGDTIAKGVIEKDGIEELGSICSGVAAPDSQYLETPEVENTMPTCRCGEWVARVWSALRASGIVKAT</sequence>